<gene>
    <name evidence="2" type="ORF">V6N11_025434</name>
</gene>
<keyword evidence="1" id="KW-1133">Transmembrane helix</keyword>
<evidence type="ECO:0000313" key="3">
    <source>
        <dbReference type="Proteomes" id="UP001396334"/>
    </source>
</evidence>
<protein>
    <submittedName>
        <fullName evidence="2">Uncharacterized protein</fullName>
    </submittedName>
</protein>
<dbReference type="EMBL" id="JBBPBN010000199">
    <property type="protein sequence ID" value="KAK8972938.1"/>
    <property type="molecule type" value="Genomic_DNA"/>
</dbReference>
<proteinExistence type="predicted"/>
<organism evidence="2 3">
    <name type="scientific">Hibiscus sabdariffa</name>
    <name type="common">roselle</name>
    <dbReference type="NCBI Taxonomy" id="183260"/>
    <lineage>
        <taxon>Eukaryota</taxon>
        <taxon>Viridiplantae</taxon>
        <taxon>Streptophyta</taxon>
        <taxon>Embryophyta</taxon>
        <taxon>Tracheophyta</taxon>
        <taxon>Spermatophyta</taxon>
        <taxon>Magnoliopsida</taxon>
        <taxon>eudicotyledons</taxon>
        <taxon>Gunneridae</taxon>
        <taxon>Pentapetalae</taxon>
        <taxon>rosids</taxon>
        <taxon>malvids</taxon>
        <taxon>Malvales</taxon>
        <taxon>Malvaceae</taxon>
        <taxon>Malvoideae</taxon>
        <taxon>Hibiscus</taxon>
    </lineage>
</organism>
<keyword evidence="1" id="KW-0812">Transmembrane</keyword>
<accession>A0ABR2N9U2</accession>
<keyword evidence="1" id="KW-0472">Membrane</keyword>
<feature type="transmembrane region" description="Helical" evidence="1">
    <location>
        <begin position="51"/>
        <end position="75"/>
    </location>
</feature>
<keyword evidence="3" id="KW-1185">Reference proteome</keyword>
<comment type="caution">
    <text evidence="2">The sequence shown here is derived from an EMBL/GenBank/DDBJ whole genome shotgun (WGS) entry which is preliminary data.</text>
</comment>
<dbReference type="Proteomes" id="UP001396334">
    <property type="component" value="Unassembled WGS sequence"/>
</dbReference>
<evidence type="ECO:0000313" key="2">
    <source>
        <dbReference type="EMBL" id="KAK8972938.1"/>
    </source>
</evidence>
<sequence>MGFQPPTAAPGPLSGQIPGDRRFSLCLAAAHGLLLLSWLRAQGHDIFIPWFVGLSTVVYSLGIIWVLGAAVFWVAPPPLSGAAAVDLQRWRIWTERGLHSPPQPRRLAPLPVFSERFPVPFLDSGDRTWVGSVPPGARIWVGSVSCLSPIGNPFALVGRLTQSWNHVGDPFALVGRMTQFRCHVGDRFWANLARIYIYMGWPLRLLNYRPLFCRDTPAQSPFYYVDACLDHSSLGLLNQPFDWNFLFRAKCFYFGFLFYLGTLFILHVHGLLIWRLLTAWSMQDDFSTAFLFLALQPLSDSCRYFPPFLPRATPPLAPWRPLLHGLCPYLSRWFPCSNHLSLSSRLQPMASELIQSMENLQFTEEESESVVVESTCEAGDSGL</sequence>
<evidence type="ECO:0000256" key="1">
    <source>
        <dbReference type="SAM" id="Phobius"/>
    </source>
</evidence>
<reference evidence="2 3" key="1">
    <citation type="journal article" date="2024" name="G3 (Bethesda)">
        <title>Genome assembly of Hibiscus sabdariffa L. provides insights into metabolisms of medicinal natural products.</title>
        <authorList>
            <person name="Kim T."/>
        </authorList>
    </citation>
    <scope>NUCLEOTIDE SEQUENCE [LARGE SCALE GENOMIC DNA]</scope>
    <source>
        <strain evidence="2">TK-2024</strain>
        <tissue evidence="2">Old leaves</tissue>
    </source>
</reference>
<feature type="transmembrane region" description="Helical" evidence="1">
    <location>
        <begin position="252"/>
        <end position="274"/>
    </location>
</feature>
<name>A0ABR2N9U2_9ROSI</name>